<dbReference type="GO" id="GO:0042158">
    <property type="term" value="P:lipoprotein biosynthetic process"/>
    <property type="evidence" value="ECO:0007669"/>
    <property type="project" value="InterPro"/>
</dbReference>
<keyword evidence="6 7" id="KW-0472">Membrane</keyword>
<evidence type="ECO:0000313" key="8">
    <source>
        <dbReference type="EMBL" id="OGK55506.1"/>
    </source>
</evidence>
<dbReference type="PANTHER" id="PTHR30589">
    <property type="entry name" value="PROLIPOPROTEIN DIACYLGLYCERYL TRANSFERASE"/>
    <property type="match status" value="1"/>
</dbReference>
<feature type="transmembrane region" description="Helical" evidence="7">
    <location>
        <begin position="13"/>
        <end position="32"/>
    </location>
</feature>
<protein>
    <recommendedName>
        <fullName evidence="10">Prolipoprotein diacylglyceryl transferase</fullName>
    </recommendedName>
</protein>
<dbReference type="GO" id="GO:0008961">
    <property type="term" value="F:phosphatidylglycerol-prolipoprotein diacylglyceryl transferase activity"/>
    <property type="evidence" value="ECO:0007669"/>
    <property type="project" value="InterPro"/>
</dbReference>
<feature type="transmembrane region" description="Helical" evidence="7">
    <location>
        <begin position="225"/>
        <end position="245"/>
    </location>
</feature>
<dbReference type="Proteomes" id="UP000177418">
    <property type="component" value="Unassembled WGS sequence"/>
</dbReference>
<evidence type="ECO:0000256" key="1">
    <source>
        <dbReference type="ARBA" id="ARBA00007150"/>
    </source>
</evidence>
<keyword evidence="4 7" id="KW-0812">Transmembrane</keyword>
<keyword evidence="5 7" id="KW-1133">Transmembrane helix</keyword>
<evidence type="ECO:0000256" key="7">
    <source>
        <dbReference type="SAM" id="Phobius"/>
    </source>
</evidence>
<dbReference type="PANTHER" id="PTHR30589:SF0">
    <property type="entry name" value="PHOSPHATIDYLGLYCEROL--PROLIPOPROTEIN DIACYLGLYCERYL TRANSFERASE"/>
    <property type="match status" value="1"/>
</dbReference>
<sequence>MLPILFDFKFIKIYTFGVFLVLSFFWGLFLFWKSVKLTSYKEEEMFDSVFVSLILAIFFSRLFFVIINFKNFGFSLLKFILINGFPGMSAFGMIFGGLLGLSVYHSLKKTEIIKVFDYYVSPVLLAAAIAKIGSFFAGVDVGTSTKFFLAVKYSGYIGLRHLTPLYEAIILFVGTYITYKILLLVRRTILPHGFAFYFALFWFGLDNLLLDNLKQNHLYLGSINFNLIISAAIVLTLGGYFLYFFRIELVNLIKDRLKKITQYGKINFKRTTGFIQEKIIRTRKEPKKKD</sequence>
<feature type="transmembrane region" description="Helical" evidence="7">
    <location>
        <begin position="189"/>
        <end position="205"/>
    </location>
</feature>
<organism evidence="8 9">
    <name type="scientific">Candidatus Roizmanbacteria bacterium RIFCSPLOWO2_02_FULL_36_11</name>
    <dbReference type="NCBI Taxonomy" id="1802071"/>
    <lineage>
        <taxon>Bacteria</taxon>
        <taxon>Candidatus Roizmaniibacteriota</taxon>
    </lineage>
</organism>
<evidence type="ECO:0000256" key="3">
    <source>
        <dbReference type="ARBA" id="ARBA00022679"/>
    </source>
</evidence>
<comment type="similarity">
    <text evidence="1">Belongs to the Lgt family.</text>
</comment>
<evidence type="ECO:0000256" key="6">
    <source>
        <dbReference type="ARBA" id="ARBA00023136"/>
    </source>
</evidence>
<feature type="transmembrane region" description="Helical" evidence="7">
    <location>
        <begin position="44"/>
        <end position="67"/>
    </location>
</feature>
<reference evidence="8 9" key="1">
    <citation type="journal article" date="2016" name="Nat. Commun.">
        <title>Thousands of microbial genomes shed light on interconnected biogeochemical processes in an aquifer system.</title>
        <authorList>
            <person name="Anantharaman K."/>
            <person name="Brown C.T."/>
            <person name="Hug L.A."/>
            <person name="Sharon I."/>
            <person name="Castelle C.J."/>
            <person name="Probst A.J."/>
            <person name="Thomas B.C."/>
            <person name="Singh A."/>
            <person name="Wilkins M.J."/>
            <person name="Karaoz U."/>
            <person name="Brodie E.L."/>
            <person name="Williams K.H."/>
            <person name="Hubbard S.S."/>
            <person name="Banfield J.F."/>
        </authorList>
    </citation>
    <scope>NUCLEOTIDE SEQUENCE [LARGE SCALE GENOMIC DNA]</scope>
</reference>
<comment type="caution">
    <text evidence="8">The sequence shown here is derived from an EMBL/GenBank/DDBJ whole genome shotgun (WGS) entry which is preliminary data.</text>
</comment>
<name>A0A1F7JIT6_9BACT</name>
<dbReference type="EMBL" id="MGAV01000002">
    <property type="protein sequence ID" value="OGK55506.1"/>
    <property type="molecule type" value="Genomic_DNA"/>
</dbReference>
<evidence type="ECO:0008006" key="10">
    <source>
        <dbReference type="Google" id="ProtNLM"/>
    </source>
</evidence>
<evidence type="ECO:0000256" key="5">
    <source>
        <dbReference type="ARBA" id="ARBA00022989"/>
    </source>
</evidence>
<dbReference type="Pfam" id="PF01790">
    <property type="entry name" value="LGT"/>
    <property type="match status" value="1"/>
</dbReference>
<feature type="transmembrane region" description="Helical" evidence="7">
    <location>
        <begin position="116"/>
        <end position="137"/>
    </location>
</feature>
<dbReference type="GO" id="GO:0005886">
    <property type="term" value="C:plasma membrane"/>
    <property type="evidence" value="ECO:0007669"/>
    <property type="project" value="InterPro"/>
</dbReference>
<evidence type="ECO:0000256" key="2">
    <source>
        <dbReference type="ARBA" id="ARBA00022475"/>
    </source>
</evidence>
<dbReference type="AlphaFoldDB" id="A0A1F7JIT6"/>
<dbReference type="InterPro" id="IPR001640">
    <property type="entry name" value="Lgt"/>
</dbReference>
<evidence type="ECO:0000256" key="4">
    <source>
        <dbReference type="ARBA" id="ARBA00022692"/>
    </source>
</evidence>
<feature type="transmembrane region" description="Helical" evidence="7">
    <location>
        <begin position="79"/>
        <end position="104"/>
    </location>
</feature>
<gene>
    <name evidence="8" type="ORF">A3H78_05055</name>
</gene>
<feature type="transmembrane region" description="Helical" evidence="7">
    <location>
        <begin position="157"/>
        <end position="177"/>
    </location>
</feature>
<keyword evidence="2" id="KW-1003">Cell membrane</keyword>
<accession>A0A1F7JIT6</accession>
<proteinExistence type="inferred from homology"/>
<keyword evidence="3" id="KW-0808">Transferase</keyword>
<evidence type="ECO:0000313" key="9">
    <source>
        <dbReference type="Proteomes" id="UP000177418"/>
    </source>
</evidence>